<dbReference type="Proteomes" id="UP001054837">
    <property type="component" value="Unassembled WGS sequence"/>
</dbReference>
<reference evidence="1 2" key="1">
    <citation type="submission" date="2021-06" db="EMBL/GenBank/DDBJ databases">
        <title>Caerostris darwini draft genome.</title>
        <authorList>
            <person name="Kono N."/>
            <person name="Arakawa K."/>
        </authorList>
    </citation>
    <scope>NUCLEOTIDE SEQUENCE [LARGE SCALE GENOMIC DNA]</scope>
</reference>
<sequence>MLRYKGDSKVLRAFAFHVSEEIFRFGKSNNPYCLPFEKGEWDSEFHPYPCPDSIFVFTVRNFLIFLFTVQKNMRYSLDKERERVGTAEGCIFFCGGGRDGRGFWGRTGEK</sequence>
<dbReference type="AlphaFoldDB" id="A0AAV4VI33"/>
<keyword evidence="2" id="KW-1185">Reference proteome</keyword>
<gene>
    <name evidence="1" type="ORF">CDAR_428021</name>
</gene>
<name>A0AAV4VI33_9ARAC</name>
<evidence type="ECO:0000313" key="2">
    <source>
        <dbReference type="Proteomes" id="UP001054837"/>
    </source>
</evidence>
<comment type="caution">
    <text evidence="1">The sequence shown here is derived from an EMBL/GenBank/DDBJ whole genome shotgun (WGS) entry which is preliminary data.</text>
</comment>
<dbReference type="EMBL" id="BPLQ01013074">
    <property type="protein sequence ID" value="GIY69639.1"/>
    <property type="molecule type" value="Genomic_DNA"/>
</dbReference>
<evidence type="ECO:0000313" key="1">
    <source>
        <dbReference type="EMBL" id="GIY69639.1"/>
    </source>
</evidence>
<accession>A0AAV4VI33</accession>
<organism evidence="1 2">
    <name type="scientific">Caerostris darwini</name>
    <dbReference type="NCBI Taxonomy" id="1538125"/>
    <lineage>
        <taxon>Eukaryota</taxon>
        <taxon>Metazoa</taxon>
        <taxon>Ecdysozoa</taxon>
        <taxon>Arthropoda</taxon>
        <taxon>Chelicerata</taxon>
        <taxon>Arachnida</taxon>
        <taxon>Araneae</taxon>
        <taxon>Araneomorphae</taxon>
        <taxon>Entelegynae</taxon>
        <taxon>Araneoidea</taxon>
        <taxon>Araneidae</taxon>
        <taxon>Caerostris</taxon>
    </lineage>
</organism>
<protein>
    <submittedName>
        <fullName evidence="1">Uncharacterized protein</fullName>
    </submittedName>
</protein>
<proteinExistence type="predicted"/>